<dbReference type="RefSeq" id="WP_309965885.1">
    <property type="nucleotide sequence ID" value="NZ_JAVDWH010000001.1"/>
</dbReference>
<dbReference type="EMBL" id="JAVDWH010000001">
    <property type="protein sequence ID" value="MDR7085486.1"/>
    <property type="molecule type" value="Genomic_DNA"/>
</dbReference>
<gene>
    <name evidence="3" type="ORF">J2X11_000325</name>
</gene>
<evidence type="ECO:0000313" key="3">
    <source>
        <dbReference type="EMBL" id="MDR7085486.1"/>
    </source>
</evidence>
<evidence type="ECO:0000256" key="2">
    <source>
        <dbReference type="SAM" id="SignalP"/>
    </source>
</evidence>
<protein>
    <recommendedName>
        <fullName evidence="5">DUF3558 domain-containing protein</fullName>
    </recommendedName>
</protein>
<reference evidence="3 4" key="1">
    <citation type="submission" date="2023-07" db="EMBL/GenBank/DDBJ databases">
        <title>Sorghum-associated microbial communities from plants grown in Nebraska, USA.</title>
        <authorList>
            <person name="Schachtman D."/>
        </authorList>
    </citation>
    <scope>NUCLEOTIDE SEQUENCE [LARGE SCALE GENOMIC DNA]</scope>
    <source>
        <strain evidence="3 4">BE248</strain>
    </source>
</reference>
<name>A0ABU1UJY4_9ACTN</name>
<evidence type="ECO:0008006" key="5">
    <source>
        <dbReference type="Google" id="ProtNLM"/>
    </source>
</evidence>
<accession>A0ABU1UJY4</accession>
<feature type="region of interest" description="Disordered" evidence="1">
    <location>
        <begin position="23"/>
        <end position="48"/>
    </location>
</feature>
<evidence type="ECO:0000313" key="4">
    <source>
        <dbReference type="Proteomes" id="UP001257739"/>
    </source>
</evidence>
<feature type="chain" id="PRO_5045960519" description="DUF3558 domain-containing protein" evidence="2">
    <location>
        <begin position="21"/>
        <end position="161"/>
    </location>
</feature>
<comment type="caution">
    <text evidence="3">The sequence shown here is derived from an EMBL/GenBank/DDBJ whole genome shotgun (WGS) entry which is preliminary data.</text>
</comment>
<keyword evidence="4" id="KW-1185">Reference proteome</keyword>
<sequence length="161" mass="16968">MILSRVFVVLIAVSTLTLTACGSDTKDTGGSGDDTSQASDDKGACSSIPSEADVESIIGAKVLPVEDQGTVGCAYVGDDNNVGVYFLIDTDQFDIDNYANPDPQYATMLDNPELPAGSYVQSGDLYAKKGDVLYKVVANVNGTVDDDQLATELMVAWLKLV</sequence>
<feature type="signal peptide" evidence="2">
    <location>
        <begin position="1"/>
        <end position="20"/>
    </location>
</feature>
<dbReference type="PROSITE" id="PS51257">
    <property type="entry name" value="PROKAR_LIPOPROTEIN"/>
    <property type="match status" value="1"/>
</dbReference>
<organism evidence="3 4">
    <name type="scientific">Aeromicrobium panaciterrae</name>
    <dbReference type="NCBI Taxonomy" id="363861"/>
    <lineage>
        <taxon>Bacteria</taxon>
        <taxon>Bacillati</taxon>
        <taxon>Actinomycetota</taxon>
        <taxon>Actinomycetes</taxon>
        <taxon>Propionibacteriales</taxon>
        <taxon>Nocardioidaceae</taxon>
        <taxon>Aeromicrobium</taxon>
    </lineage>
</organism>
<evidence type="ECO:0000256" key="1">
    <source>
        <dbReference type="SAM" id="MobiDB-lite"/>
    </source>
</evidence>
<keyword evidence="2" id="KW-0732">Signal</keyword>
<proteinExistence type="predicted"/>
<dbReference type="Proteomes" id="UP001257739">
    <property type="component" value="Unassembled WGS sequence"/>
</dbReference>